<organism evidence="1 2">
    <name type="scientific">Lojkania enalia</name>
    <dbReference type="NCBI Taxonomy" id="147567"/>
    <lineage>
        <taxon>Eukaryota</taxon>
        <taxon>Fungi</taxon>
        <taxon>Dikarya</taxon>
        <taxon>Ascomycota</taxon>
        <taxon>Pezizomycotina</taxon>
        <taxon>Dothideomycetes</taxon>
        <taxon>Pleosporomycetidae</taxon>
        <taxon>Pleosporales</taxon>
        <taxon>Pleosporales incertae sedis</taxon>
        <taxon>Lojkania</taxon>
    </lineage>
</organism>
<gene>
    <name evidence="1" type="ORF">CC78DRAFT_312588</name>
</gene>
<protein>
    <submittedName>
        <fullName evidence="1">Uncharacterized protein</fullName>
    </submittedName>
</protein>
<name>A0A9P4K5R9_9PLEO</name>
<dbReference type="OrthoDB" id="5331170at2759"/>
<evidence type="ECO:0000313" key="2">
    <source>
        <dbReference type="Proteomes" id="UP000800093"/>
    </source>
</evidence>
<comment type="caution">
    <text evidence="1">The sequence shown here is derived from an EMBL/GenBank/DDBJ whole genome shotgun (WGS) entry which is preliminary data.</text>
</comment>
<sequence length="178" mass="21525">MPTTGVFVPVDHPWRHRPAEYGGPRVGWVHGGHHRRVKTKYKHFIWPKDKPGGKRNRFMDILKGEGPDIHVTISADKNDYMFNRQRKARWSRHTNLDDRGPDAALKYQPPWIEGRRGTDMRYDFKTRRYRRPYRTMWTDALWGDEPTKDFQYPYAWRDIEGQWYQWHKGAVQFPPWCD</sequence>
<keyword evidence="2" id="KW-1185">Reference proteome</keyword>
<evidence type="ECO:0000313" key="1">
    <source>
        <dbReference type="EMBL" id="KAF2262606.1"/>
    </source>
</evidence>
<reference evidence="2" key="1">
    <citation type="journal article" date="2020" name="Stud. Mycol.">
        <title>101 Dothideomycetes genomes: A test case for predicting lifestyles and emergence of pathogens.</title>
        <authorList>
            <person name="Haridas S."/>
            <person name="Albert R."/>
            <person name="Binder M."/>
            <person name="Bloem J."/>
            <person name="LaButti K."/>
            <person name="Salamov A."/>
            <person name="Andreopoulos B."/>
            <person name="Baker S."/>
            <person name="Barry K."/>
            <person name="Bills G."/>
            <person name="Bluhm B."/>
            <person name="Cannon C."/>
            <person name="Castanera R."/>
            <person name="Culley D."/>
            <person name="Daum C."/>
            <person name="Ezra D."/>
            <person name="Gonzalez J."/>
            <person name="Henrissat B."/>
            <person name="Kuo A."/>
            <person name="Liang C."/>
            <person name="Lipzen A."/>
            <person name="Lutzoni F."/>
            <person name="Magnuson J."/>
            <person name="Mondo S."/>
            <person name="Nolan M."/>
            <person name="Ohm R."/>
            <person name="Pangilinan J."/>
            <person name="Park H.-J."/>
            <person name="Ramirez L."/>
            <person name="Alfaro M."/>
            <person name="Sun H."/>
            <person name="Tritt A."/>
            <person name="Yoshinaga Y."/>
            <person name="Zwiers L.-H."/>
            <person name="Turgeon B."/>
            <person name="Goodwin S."/>
            <person name="Spatafora J."/>
            <person name="Crous P."/>
            <person name="Grigoriev I."/>
        </authorList>
    </citation>
    <scope>NUCLEOTIDE SEQUENCE [LARGE SCALE GENOMIC DNA]</scope>
    <source>
        <strain evidence="2">CBS 304.66</strain>
    </source>
</reference>
<dbReference type="EMBL" id="ML986638">
    <property type="protein sequence ID" value="KAF2262606.1"/>
    <property type="molecule type" value="Genomic_DNA"/>
</dbReference>
<dbReference type="Proteomes" id="UP000800093">
    <property type="component" value="Unassembled WGS sequence"/>
</dbReference>
<dbReference type="AlphaFoldDB" id="A0A9P4K5R9"/>
<proteinExistence type="predicted"/>
<accession>A0A9P4K5R9</accession>